<organism evidence="10 11">
    <name type="scientific">Pneumocystis jirovecii (strain RU7)</name>
    <name type="common">Human pneumocystis pneumonia agent</name>
    <dbReference type="NCBI Taxonomy" id="1408657"/>
    <lineage>
        <taxon>Eukaryota</taxon>
        <taxon>Fungi</taxon>
        <taxon>Dikarya</taxon>
        <taxon>Ascomycota</taxon>
        <taxon>Taphrinomycotina</taxon>
        <taxon>Pneumocystomycetes</taxon>
        <taxon>Pneumocystaceae</taxon>
        <taxon>Pneumocystis</taxon>
    </lineage>
</organism>
<dbReference type="VEuPathDB" id="FungiDB:T551_00028"/>
<dbReference type="GO" id="GO:0045047">
    <property type="term" value="P:protein targeting to ER"/>
    <property type="evidence" value="ECO:0007669"/>
    <property type="project" value="TreeGrafter"/>
</dbReference>
<evidence type="ECO:0000256" key="4">
    <source>
        <dbReference type="ARBA" id="ARBA00022692"/>
    </source>
</evidence>
<evidence type="ECO:0000256" key="5">
    <source>
        <dbReference type="ARBA" id="ARBA00022824"/>
    </source>
</evidence>
<dbReference type="GO" id="GO:0005787">
    <property type="term" value="C:signal peptidase complex"/>
    <property type="evidence" value="ECO:0007669"/>
    <property type="project" value="InterPro"/>
</dbReference>
<evidence type="ECO:0000313" key="10">
    <source>
        <dbReference type="EMBL" id="KTW32543.1"/>
    </source>
</evidence>
<dbReference type="PANTHER" id="PTHR13202:SF0">
    <property type="entry name" value="SIGNAL PEPTIDASE COMPLEX SUBUNIT 1"/>
    <property type="match status" value="1"/>
</dbReference>
<comment type="subcellular location">
    <subcellularLocation>
        <location evidence="1">Endoplasmic reticulum membrane</location>
        <topology evidence="1">Multi-pass membrane protein</topology>
    </subcellularLocation>
</comment>
<feature type="transmembrane region" description="Helical" evidence="9">
    <location>
        <begin position="21"/>
        <end position="41"/>
    </location>
</feature>
<dbReference type="STRING" id="1408657.A0A0W4ZVZ4"/>
<accession>A0A0W4ZVZ4</accession>
<evidence type="ECO:0000256" key="7">
    <source>
        <dbReference type="ARBA" id="ARBA00023136"/>
    </source>
</evidence>
<proteinExistence type="inferred from homology"/>
<keyword evidence="5" id="KW-0256">Endoplasmic reticulum</keyword>
<dbReference type="AlphaFoldDB" id="A0A0W4ZVZ4"/>
<evidence type="ECO:0000313" key="11">
    <source>
        <dbReference type="Proteomes" id="UP000053447"/>
    </source>
</evidence>
<feature type="transmembrane region" description="Helical" evidence="9">
    <location>
        <begin position="47"/>
        <end position="70"/>
    </location>
</feature>
<keyword evidence="11" id="KW-1185">Reference proteome</keyword>
<sequence>MKKLKKLMYGYIDYEGQTTSEILANVIVVVFSIIAYIVGFLLQNLIITLYIFVIGILVSLLIIIPPWSIYNTHPIKWYQPLKSQKKA</sequence>
<evidence type="ECO:0000256" key="9">
    <source>
        <dbReference type="SAM" id="Phobius"/>
    </source>
</evidence>
<comment type="similarity">
    <text evidence="2">Belongs to the SPCS1 family.</text>
</comment>
<dbReference type="Pfam" id="PF06645">
    <property type="entry name" value="SPC12"/>
    <property type="match status" value="1"/>
</dbReference>
<evidence type="ECO:0000256" key="6">
    <source>
        <dbReference type="ARBA" id="ARBA00022989"/>
    </source>
</evidence>
<dbReference type="InterPro" id="IPR009542">
    <property type="entry name" value="Spc1/SPCS1"/>
</dbReference>
<evidence type="ECO:0000256" key="3">
    <source>
        <dbReference type="ARBA" id="ARBA00017059"/>
    </source>
</evidence>
<evidence type="ECO:0000256" key="1">
    <source>
        <dbReference type="ARBA" id="ARBA00004477"/>
    </source>
</evidence>
<keyword evidence="6 9" id="KW-1133">Transmembrane helix</keyword>
<dbReference type="RefSeq" id="XP_018231235.1">
    <property type="nucleotide sequence ID" value="XM_018372295.1"/>
</dbReference>
<name>A0A0W4ZVZ4_PNEJ7</name>
<gene>
    <name evidence="10" type="ORF">T551_00028</name>
</gene>
<reference evidence="11" key="1">
    <citation type="journal article" date="2016" name="Nat. Commun.">
        <title>Genome analysis of three Pneumocystis species reveals adaptation mechanisms to life exclusively in mammalian hosts.</title>
        <authorList>
            <person name="Ma L."/>
            <person name="Chen Z."/>
            <person name="Huang D.W."/>
            <person name="Kutty G."/>
            <person name="Ishihara M."/>
            <person name="Wang H."/>
            <person name="Abouelleil A."/>
            <person name="Bishop L."/>
            <person name="Davey E."/>
            <person name="Deng R."/>
            <person name="Deng X."/>
            <person name="Fan L."/>
            <person name="Fantoni G."/>
            <person name="Fitzgerald M."/>
            <person name="Gogineni E."/>
            <person name="Goldberg J.M."/>
            <person name="Handley G."/>
            <person name="Hu X."/>
            <person name="Huber C."/>
            <person name="Jiao X."/>
            <person name="Jones K."/>
            <person name="Levin J.Z."/>
            <person name="Liu Y."/>
            <person name="Macdonald P."/>
            <person name="Melnikov A."/>
            <person name="Raley C."/>
            <person name="Sassi M."/>
            <person name="Sherman B.T."/>
            <person name="Song X."/>
            <person name="Sykes S."/>
            <person name="Tran B."/>
            <person name="Walsh L."/>
            <person name="Xia Y."/>
            <person name="Yang J."/>
            <person name="Young S."/>
            <person name="Zeng Q."/>
            <person name="Zheng X."/>
            <person name="Stephens R."/>
            <person name="Nusbaum C."/>
            <person name="Birren B.W."/>
            <person name="Azadi P."/>
            <person name="Lempicki R.A."/>
            <person name="Cuomo C.A."/>
            <person name="Kovacs J.A."/>
        </authorList>
    </citation>
    <scope>NUCLEOTIDE SEQUENCE [LARGE SCALE GENOMIC DNA]</scope>
    <source>
        <strain evidence="11">RU7</strain>
    </source>
</reference>
<dbReference type="GeneID" id="28938550"/>
<dbReference type="OrthoDB" id="263893at2759"/>
<keyword evidence="4 9" id="KW-0812">Transmembrane</keyword>
<keyword evidence="7 9" id="KW-0472">Membrane</keyword>
<dbReference type="Proteomes" id="UP000053447">
    <property type="component" value="Unassembled WGS sequence"/>
</dbReference>
<protein>
    <recommendedName>
        <fullName evidence="3">Signal peptidase complex subunit 1</fullName>
    </recommendedName>
</protein>
<dbReference type="GO" id="GO:0006465">
    <property type="term" value="P:signal peptide processing"/>
    <property type="evidence" value="ECO:0007669"/>
    <property type="project" value="InterPro"/>
</dbReference>
<dbReference type="EMBL" id="LFWA01000001">
    <property type="protein sequence ID" value="KTW32543.1"/>
    <property type="molecule type" value="Genomic_DNA"/>
</dbReference>
<comment type="caution">
    <text evidence="10">The sequence shown here is derived from an EMBL/GenBank/DDBJ whole genome shotgun (WGS) entry which is preliminary data.</text>
</comment>
<evidence type="ECO:0000256" key="2">
    <source>
        <dbReference type="ARBA" id="ARBA00005245"/>
    </source>
</evidence>
<dbReference type="PANTHER" id="PTHR13202">
    <property type="entry name" value="MICROSOMAL SIGNAL PEPTIDASE 12 KDA SUBUNIT"/>
    <property type="match status" value="1"/>
</dbReference>
<comment type="function">
    <text evidence="8">Component of the signal peptidase complex (SPC) which catalyzes the cleavage of N-terminal signal sequences from nascent proteins as they are translocated into the lumen of the endoplasmic reticulum. Dispensable for SPC enzymatic activity.</text>
</comment>
<evidence type="ECO:0000256" key="8">
    <source>
        <dbReference type="ARBA" id="ARBA00045204"/>
    </source>
</evidence>